<gene>
    <name evidence="2" type="ORF">EA26_12330</name>
</gene>
<dbReference type="PANTHER" id="PTHR37625:SF4">
    <property type="entry name" value="OUTER MEMBRANE LIPOPROTEIN"/>
    <property type="match status" value="1"/>
</dbReference>
<keyword evidence="3" id="KW-1185">Reference proteome</keyword>
<evidence type="ECO:0000313" key="2">
    <source>
        <dbReference type="EMBL" id="KGK12056.1"/>
    </source>
</evidence>
<evidence type="ECO:0000313" key="3">
    <source>
        <dbReference type="Proteomes" id="UP000029994"/>
    </source>
</evidence>
<dbReference type="NCBIfam" id="TIGR03352">
    <property type="entry name" value="VI_chp_3"/>
    <property type="match status" value="1"/>
</dbReference>
<dbReference type="PANTHER" id="PTHR37625">
    <property type="entry name" value="OUTER MEMBRANE LIPOPROTEIN-RELATED"/>
    <property type="match status" value="1"/>
</dbReference>
<dbReference type="eggNOG" id="COG3521">
    <property type="taxonomic scope" value="Bacteria"/>
</dbReference>
<protein>
    <submittedName>
        <fullName evidence="2">Type VI secretion protein VasD</fullName>
    </submittedName>
</protein>
<dbReference type="Pfam" id="PF12790">
    <property type="entry name" value="T6SS-SciN"/>
    <property type="match status" value="1"/>
</dbReference>
<name>A0A099LXB0_9VIBR</name>
<feature type="chain" id="PRO_5001958363" evidence="1">
    <location>
        <begin position="25"/>
        <end position="151"/>
    </location>
</feature>
<dbReference type="GeneID" id="43683949"/>
<dbReference type="PROSITE" id="PS51257">
    <property type="entry name" value="PROKAR_LIPOPROTEIN"/>
    <property type="match status" value="1"/>
</dbReference>
<dbReference type="InterPro" id="IPR038706">
    <property type="entry name" value="Type_VI_SciN-like_sf"/>
</dbReference>
<dbReference type="STRING" id="29495.EA26_12330"/>
<dbReference type="AlphaFoldDB" id="A0A099LXB0"/>
<dbReference type="EMBL" id="JMCG01000001">
    <property type="protein sequence ID" value="KGK12056.1"/>
    <property type="molecule type" value="Genomic_DNA"/>
</dbReference>
<proteinExistence type="predicted"/>
<reference evidence="2 3" key="1">
    <citation type="submission" date="2014-04" db="EMBL/GenBank/DDBJ databases">
        <title>Genome sequencing of Vibrio navarrensis strains.</title>
        <authorList>
            <person name="Gladney L.M."/>
            <person name="Katz L.S."/>
            <person name="Marino-Ramirez L."/>
            <person name="Jordan I.K."/>
        </authorList>
    </citation>
    <scope>NUCLEOTIDE SEQUENCE [LARGE SCALE GENOMIC DNA]</scope>
    <source>
        <strain evidence="2 3">ATCC 51183</strain>
    </source>
</reference>
<organism evidence="2 3">
    <name type="scientific">Vibrio navarrensis</name>
    <dbReference type="NCBI Taxonomy" id="29495"/>
    <lineage>
        <taxon>Bacteria</taxon>
        <taxon>Pseudomonadati</taxon>
        <taxon>Pseudomonadota</taxon>
        <taxon>Gammaproteobacteria</taxon>
        <taxon>Vibrionales</taxon>
        <taxon>Vibrionaceae</taxon>
        <taxon>Vibrio</taxon>
    </lineage>
</organism>
<feature type="signal peptide" evidence="1">
    <location>
        <begin position="1"/>
        <end position="24"/>
    </location>
</feature>
<evidence type="ECO:0000256" key="1">
    <source>
        <dbReference type="SAM" id="SignalP"/>
    </source>
</evidence>
<dbReference type="RefSeq" id="WP_039427751.1">
    <property type="nucleotide sequence ID" value="NZ_CAWPVW010000013.1"/>
</dbReference>
<dbReference type="Proteomes" id="UP000029994">
    <property type="component" value="Unassembled WGS sequence"/>
</dbReference>
<dbReference type="InterPro" id="IPR017734">
    <property type="entry name" value="T6SS_SciN"/>
</dbReference>
<accession>A0A099LXB0</accession>
<dbReference type="Gene3D" id="2.60.40.4150">
    <property type="entry name" value="Type VI secretion system, lipoprotein SciN"/>
    <property type="match status" value="1"/>
</dbReference>
<keyword evidence="1" id="KW-0732">Signal</keyword>
<sequence length="151" mass="16861">MRLSVKILSIISIFLLLGCSAANMVVDPYADVEISAGHNINPDMNGRPSPVAVYIFELTSDTLFESQDFFSLYEGASEVLGPDMVSKTELSLSPGQLERYHSTMKPGVEYIGIIVAFRDIENANWRRVIKVDRTGYHTYELLLDELSLAIK</sequence>
<comment type="caution">
    <text evidence="2">The sequence shown here is derived from an EMBL/GenBank/DDBJ whole genome shotgun (WGS) entry which is preliminary data.</text>
</comment>